<dbReference type="RefSeq" id="WP_378302788.1">
    <property type="nucleotide sequence ID" value="NZ_JBHUKS010000006.1"/>
</dbReference>
<dbReference type="Proteomes" id="UP001597483">
    <property type="component" value="Unassembled WGS sequence"/>
</dbReference>
<sequence>MRRAGALTAIAAGLLATVPIVTGAAEGGNGCWSAAPIELANEGAWKYFNRISWCARGTKVTSVEMAVTHQVLDQSCRWLGRVEKSDTPAKHGDGRTVYDRSAFECSGTAGSDGVNPWVVATVQPNGTYTVDMSGIRG</sequence>
<evidence type="ECO:0000313" key="3">
    <source>
        <dbReference type="Proteomes" id="UP001597483"/>
    </source>
</evidence>
<dbReference type="EMBL" id="JBHUKS010000006">
    <property type="protein sequence ID" value="MFD2467767.1"/>
    <property type="molecule type" value="Genomic_DNA"/>
</dbReference>
<evidence type="ECO:0008006" key="4">
    <source>
        <dbReference type="Google" id="ProtNLM"/>
    </source>
</evidence>
<feature type="signal peptide" evidence="1">
    <location>
        <begin position="1"/>
        <end position="24"/>
    </location>
</feature>
<gene>
    <name evidence="2" type="ORF">ACFSVL_10205</name>
</gene>
<comment type="caution">
    <text evidence="2">The sequence shown here is derived from an EMBL/GenBank/DDBJ whole genome shotgun (WGS) entry which is preliminary data.</text>
</comment>
<organism evidence="2 3">
    <name type="scientific">Amycolatopsis silviterrae</name>
    <dbReference type="NCBI Taxonomy" id="1656914"/>
    <lineage>
        <taxon>Bacteria</taxon>
        <taxon>Bacillati</taxon>
        <taxon>Actinomycetota</taxon>
        <taxon>Actinomycetes</taxon>
        <taxon>Pseudonocardiales</taxon>
        <taxon>Pseudonocardiaceae</taxon>
        <taxon>Amycolatopsis</taxon>
    </lineage>
</organism>
<evidence type="ECO:0000256" key="1">
    <source>
        <dbReference type="SAM" id="SignalP"/>
    </source>
</evidence>
<name>A0ABW5H3C8_9PSEU</name>
<protein>
    <recommendedName>
        <fullName evidence="4">DUF2690 domain-containing protein</fullName>
    </recommendedName>
</protein>
<evidence type="ECO:0000313" key="2">
    <source>
        <dbReference type="EMBL" id="MFD2467767.1"/>
    </source>
</evidence>
<keyword evidence="1" id="KW-0732">Signal</keyword>
<keyword evidence="3" id="KW-1185">Reference proteome</keyword>
<proteinExistence type="predicted"/>
<feature type="chain" id="PRO_5046047759" description="DUF2690 domain-containing protein" evidence="1">
    <location>
        <begin position="25"/>
        <end position="137"/>
    </location>
</feature>
<reference evidence="3" key="1">
    <citation type="journal article" date="2019" name="Int. J. Syst. Evol. Microbiol.">
        <title>The Global Catalogue of Microorganisms (GCM) 10K type strain sequencing project: providing services to taxonomists for standard genome sequencing and annotation.</title>
        <authorList>
            <consortium name="The Broad Institute Genomics Platform"/>
            <consortium name="The Broad Institute Genome Sequencing Center for Infectious Disease"/>
            <person name="Wu L."/>
            <person name="Ma J."/>
        </authorList>
    </citation>
    <scope>NUCLEOTIDE SEQUENCE [LARGE SCALE GENOMIC DNA]</scope>
    <source>
        <strain evidence="3">CGMCC 4.7641</strain>
    </source>
</reference>
<accession>A0ABW5H3C8</accession>